<dbReference type="PANTHER" id="PTHR45436">
    <property type="entry name" value="SENSOR HISTIDINE KINASE YKOH"/>
    <property type="match status" value="1"/>
</dbReference>
<comment type="subcellular location">
    <subcellularLocation>
        <location evidence="2 14">Cell inner membrane</location>
    </subcellularLocation>
</comment>
<gene>
    <name evidence="17" type="ORF">HA050_10140</name>
</gene>
<organism evidence="17 18">
    <name type="scientific">Iodobacter violaceini</name>
    <dbReference type="NCBI Taxonomy" id="3044271"/>
    <lineage>
        <taxon>Bacteria</taxon>
        <taxon>Pseudomonadati</taxon>
        <taxon>Pseudomonadota</taxon>
        <taxon>Betaproteobacteria</taxon>
        <taxon>Neisseriales</taxon>
        <taxon>Chitinibacteraceae</taxon>
        <taxon>Iodobacter</taxon>
    </lineage>
</organism>
<keyword evidence="8 14" id="KW-0547">Nucleotide-binding</keyword>
<evidence type="ECO:0000256" key="6">
    <source>
        <dbReference type="ARBA" id="ARBA00022679"/>
    </source>
</evidence>
<feature type="domain" description="Histidine kinase" evidence="15">
    <location>
        <begin position="237"/>
        <end position="450"/>
    </location>
</feature>
<dbReference type="NCBIfam" id="TIGR01386">
    <property type="entry name" value="cztS_silS_copS"/>
    <property type="match status" value="1"/>
</dbReference>
<proteinExistence type="predicted"/>
<dbReference type="SMART" id="SM00304">
    <property type="entry name" value="HAMP"/>
    <property type="match status" value="1"/>
</dbReference>
<evidence type="ECO:0000256" key="4">
    <source>
        <dbReference type="ARBA" id="ARBA00022519"/>
    </source>
</evidence>
<evidence type="ECO:0000256" key="11">
    <source>
        <dbReference type="ARBA" id="ARBA00022989"/>
    </source>
</evidence>
<dbReference type="PROSITE" id="PS50885">
    <property type="entry name" value="HAMP"/>
    <property type="match status" value="1"/>
</dbReference>
<dbReference type="CDD" id="cd06225">
    <property type="entry name" value="HAMP"/>
    <property type="match status" value="1"/>
</dbReference>
<evidence type="ECO:0000256" key="9">
    <source>
        <dbReference type="ARBA" id="ARBA00022777"/>
    </source>
</evidence>
<keyword evidence="13 14" id="KW-0472">Membrane</keyword>
<comment type="function">
    <text evidence="14">Member of a two-component regulatory system.</text>
</comment>
<keyword evidence="6 14" id="KW-0808">Transferase</keyword>
<keyword evidence="5" id="KW-0597">Phosphoprotein</keyword>
<dbReference type="GO" id="GO:0004673">
    <property type="term" value="F:protein histidine kinase activity"/>
    <property type="evidence" value="ECO:0007669"/>
    <property type="project" value="UniProtKB-EC"/>
</dbReference>
<sequence length="451" mass="50953">MSLSIRLALMFALVSQLLLGGIGVYLYLSLQQEIIWRDDQALKGRLERIHAIIGDSDNLVALGQRPQLYENMLGNRDNLLWVLNEQGQTVIEINPPQLPIPKVAQQNAIKLLNWDDQQPTRLAIQTIEYGSQRVTLIAGKLLLEREQMLAAYILKIGFAVVIGTILAFMLGWLVSFRGLSPIRKLADQATMISVQNLHLRLTNFEQQHELAALTEALNQMLGRLENGFLQLSRFSEDLAHEMRTPLNNLMGQTSLALQQNRSQDEYQNLLFSNQEEYERLARMIDNMLFLARAEQSNASIKPEQIELHDLVAQLCDYFEGMAEERQVTLINQANNQLWAEPDLLRRALANLMANALRYGDKAKPIIISSQQVAGNIELSLTNEGPMIDPNKIEFIFDRFYRCDPSRSQAGDSGGLGLAIVRSIMQLHHGDTQVSSTLQQTCFTLIFPCSQP</sequence>
<dbReference type="InterPro" id="IPR003660">
    <property type="entry name" value="HAMP_dom"/>
</dbReference>
<evidence type="ECO:0000256" key="14">
    <source>
        <dbReference type="RuleBase" id="RU364088"/>
    </source>
</evidence>
<keyword evidence="4 14" id="KW-0997">Cell inner membrane</keyword>
<evidence type="ECO:0000256" key="13">
    <source>
        <dbReference type="ARBA" id="ARBA00023136"/>
    </source>
</evidence>
<dbReference type="InterPro" id="IPR003594">
    <property type="entry name" value="HATPase_dom"/>
</dbReference>
<evidence type="ECO:0000256" key="12">
    <source>
        <dbReference type="ARBA" id="ARBA00023012"/>
    </source>
</evidence>
<dbReference type="PANTHER" id="PTHR45436:SF3">
    <property type="entry name" value="SENSOR HISTIDINE KINASE HPRS"/>
    <property type="match status" value="1"/>
</dbReference>
<keyword evidence="7 14" id="KW-0812">Transmembrane</keyword>
<evidence type="ECO:0000259" key="15">
    <source>
        <dbReference type="PROSITE" id="PS50109"/>
    </source>
</evidence>
<dbReference type="CDD" id="cd00082">
    <property type="entry name" value="HisKA"/>
    <property type="match status" value="1"/>
</dbReference>
<dbReference type="Pfam" id="PF00672">
    <property type="entry name" value="HAMP"/>
    <property type="match status" value="1"/>
</dbReference>
<dbReference type="SUPFAM" id="SSF158472">
    <property type="entry name" value="HAMP domain-like"/>
    <property type="match status" value="1"/>
</dbReference>
<dbReference type="SMART" id="SM00387">
    <property type="entry name" value="HATPase_c"/>
    <property type="match status" value="1"/>
</dbReference>
<evidence type="ECO:0000256" key="2">
    <source>
        <dbReference type="ARBA" id="ARBA00004533"/>
    </source>
</evidence>
<dbReference type="InterPro" id="IPR036890">
    <property type="entry name" value="HATPase_C_sf"/>
</dbReference>
<dbReference type="SUPFAM" id="SSF47384">
    <property type="entry name" value="Homodimeric domain of signal transducing histidine kinase"/>
    <property type="match status" value="1"/>
</dbReference>
<dbReference type="InterPro" id="IPR004358">
    <property type="entry name" value="Sig_transdc_His_kin-like_C"/>
</dbReference>
<accession>A0ABX0KWR1</accession>
<keyword evidence="18" id="KW-1185">Reference proteome</keyword>
<comment type="catalytic activity">
    <reaction evidence="1 14">
        <text>ATP + protein L-histidine = ADP + protein N-phospho-L-histidine.</text>
        <dbReference type="EC" id="2.7.13.3"/>
    </reaction>
</comment>
<evidence type="ECO:0000256" key="1">
    <source>
        <dbReference type="ARBA" id="ARBA00000085"/>
    </source>
</evidence>
<keyword evidence="10 14" id="KW-0067">ATP-binding</keyword>
<evidence type="ECO:0000256" key="7">
    <source>
        <dbReference type="ARBA" id="ARBA00022692"/>
    </source>
</evidence>
<evidence type="ECO:0000313" key="17">
    <source>
        <dbReference type="EMBL" id="NHQ86474.1"/>
    </source>
</evidence>
<evidence type="ECO:0000259" key="16">
    <source>
        <dbReference type="PROSITE" id="PS50885"/>
    </source>
</evidence>
<protein>
    <recommendedName>
        <fullName evidence="14">Sensor protein</fullName>
        <ecNumber evidence="14">2.7.13.3</ecNumber>
    </recommendedName>
</protein>
<dbReference type="Gene3D" id="3.30.565.10">
    <property type="entry name" value="Histidine kinase-like ATPase, C-terminal domain"/>
    <property type="match status" value="1"/>
</dbReference>
<comment type="caution">
    <text evidence="17">The sequence shown here is derived from an EMBL/GenBank/DDBJ whole genome shotgun (WGS) entry which is preliminary data.</text>
</comment>
<dbReference type="InterPro" id="IPR005467">
    <property type="entry name" value="His_kinase_dom"/>
</dbReference>
<dbReference type="PROSITE" id="PS50109">
    <property type="entry name" value="HIS_KIN"/>
    <property type="match status" value="1"/>
</dbReference>
<keyword evidence="11 14" id="KW-1133">Transmembrane helix</keyword>
<dbReference type="EMBL" id="JAAOLX010000004">
    <property type="protein sequence ID" value="NHQ86474.1"/>
    <property type="molecule type" value="Genomic_DNA"/>
</dbReference>
<feature type="transmembrane region" description="Helical" evidence="14">
    <location>
        <begin position="7"/>
        <end position="28"/>
    </location>
</feature>
<dbReference type="Proteomes" id="UP000712570">
    <property type="component" value="Unassembled WGS sequence"/>
</dbReference>
<name>A0ABX0KWR1_9NEIS</name>
<feature type="domain" description="HAMP" evidence="16">
    <location>
        <begin position="176"/>
        <end position="229"/>
    </location>
</feature>
<evidence type="ECO:0000256" key="8">
    <source>
        <dbReference type="ARBA" id="ARBA00022741"/>
    </source>
</evidence>
<dbReference type="SUPFAM" id="SSF55874">
    <property type="entry name" value="ATPase domain of HSP90 chaperone/DNA topoisomerase II/histidine kinase"/>
    <property type="match status" value="1"/>
</dbReference>
<dbReference type="InterPro" id="IPR036097">
    <property type="entry name" value="HisK_dim/P_sf"/>
</dbReference>
<reference evidence="17 18" key="1">
    <citation type="submission" date="2020-03" db="EMBL/GenBank/DDBJ databases">
        <title>Draft genome sequence of environmentally isolated violet-colored cultures.</title>
        <authorList>
            <person name="Wilson H.S."/>
        </authorList>
    </citation>
    <scope>NUCLEOTIDE SEQUENCE [LARGE SCALE GENOMIC DNA]</scope>
    <source>
        <strain evidence="17 18">HSC-16F04</strain>
    </source>
</reference>
<dbReference type="Gene3D" id="6.10.340.10">
    <property type="match status" value="1"/>
</dbReference>
<evidence type="ECO:0000256" key="5">
    <source>
        <dbReference type="ARBA" id="ARBA00022553"/>
    </source>
</evidence>
<evidence type="ECO:0000313" key="18">
    <source>
        <dbReference type="Proteomes" id="UP000712570"/>
    </source>
</evidence>
<dbReference type="RefSeq" id="WP_166825358.1">
    <property type="nucleotide sequence ID" value="NZ_JAAOLX010000004.1"/>
</dbReference>
<feature type="transmembrane region" description="Helical" evidence="14">
    <location>
        <begin position="149"/>
        <end position="174"/>
    </location>
</feature>
<dbReference type="Pfam" id="PF00512">
    <property type="entry name" value="HisKA"/>
    <property type="match status" value="1"/>
</dbReference>
<evidence type="ECO:0000256" key="10">
    <source>
        <dbReference type="ARBA" id="ARBA00022840"/>
    </source>
</evidence>
<dbReference type="InterPro" id="IPR050428">
    <property type="entry name" value="TCS_sensor_his_kinase"/>
</dbReference>
<evidence type="ECO:0000256" key="3">
    <source>
        <dbReference type="ARBA" id="ARBA00022475"/>
    </source>
</evidence>
<dbReference type="Pfam" id="PF02518">
    <property type="entry name" value="HATPase_c"/>
    <property type="match status" value="1"/>
</dbReference>
<dbReference type="InterPro" id="IPR003661">
    <property type="entry name" value="HisK_dim/P_dom"/>
</dbReference>
<dbReference type="SMART" id="SM00388">
    <property type="entry name" value="HisKA"/>
    <property type="match status" value="1"/>
</dbReference>
<dbReference type="EC" id="2.7.13.3" evidence="14"/>
<dbReference type="InterPro" id="IPR006290">
    <property type="entry name" value="CztS_silS_copS"/>
</dbReference>
<keyword evidence="12 14" id="KW-0902">Two-component regulatory system</keyword>
<dbReference type="PRINTS" id="PR00344">
    <property type="entry name" value="BCTRLSENSOR"/>
</dbReference>
<keyword evidence="9 14" id="KW-0418">Kinase</keyword>
<dbReference type="Gene3D" id="1.10.287.130">
    <property type="match status" value="1"/>
</dbReference>
<keyword evidence="3 14" id="KW-1003">Cell membrane</keyword>